<accession>F4PXB1</accession>
<feature type="region of interest" description="Disordered" evidence="1">
    <location>
        <begin position="22"/>
        <end position="43"/>
    </location>
</feature>
<organism evidence="2 3">
    <name type="scientific">Cavenderia fasciculata</name>
    <name type="common">Slime mold</name>
    <name type="synonym">Dictyostelium fasciculatum</name>
    <dbReference type="NCBI Taxonomy" id="261658"/>
    <lineage>
        <taxon>Eukaryota</taxon>
        <taxon>Amoebozoa</taxon>
        <taxon>Evosea</taxon>
        <taxon>Eumycetozoa</taxon>
        <taxon>Dictyostelia</taxon>
        <taxon>Acytosteliales</taxon>
        <taxon>Cavenderiaceae</taxon>
        <taxon>Cavenderia</taxon>
    </lineage>
</organism>
<dbReference type="Proteomes" id="UP000007797">
    <property type="component" value="Unassembled WGS sequence"/>
</dbReference>
<dbReference type="AlphaFoldDB" id="F4PXB1"/>
<keyword evidence="3" id="KW-1185">Reference proteome</keyword>
<dbReference type="KEGG" id="dfa:DFA_07021"/>
<name>F4PXB1_CACFS</name>
<dbReference type="EMBL" id="GL883013">
    <property type="protein sequence ID" value="EGG19914.1"/>
    <property type="molecule type" value="Genomic_DNA"/>
</dbReference>
<protein>
    <submittedName>
        <fullName evidence="2">Uncharacterized protein</fullName>
    </submittedName>
</protein>
<reference evidence="3" key="1">
    <citation type="journal article" date="2011" name="Genome Res.">
        <title>Phylogeny-wide analysis of social amoeba genomes highlights ancient origins for complex intercellular communication.</title>
        <authorList>
            <person name="Heidel A.J."/>
            <person name="Lawal H.M."/>
            <person name="Felder M."/>
            <person name="Schilde C."/>
            <person name="Helps N.R."/>
            <person name="Tunggal B."/>
            <person name="Rivero F."/>
            <person name="John U."/>
            <person name="Schleicher M."/>
            <person name="Eichinger L."/>
            <person name="Platzer M."/>
            <person name="Noegel A.A."/>
            <person name="Schaap P."/>
            <person name="Gloeckner G."/>
        </authorList>
    </citation>
    <scope>NUCLEOTIDE SEQUENCE [LARGE SCALE GENOMIC DNA]</scope>
    <source>
        <strain evidence="3">SH3</strain>
    </source>
</reference>
<dbReference type="RefSeq" id="XP_004366897.1">
    <property type="nucleotide sequence ID" value="XM_004366840.1"/>
</dbReference>
<sequence length="134" mass="15586">MDQYLEWLNTIEMIDFIESKISTQQQQQQQDNNNNNNNNNIKQFLLPNSSSSSSSSSSSYQWIYLKWIYLKWILKSNRINRISFDKGHSYNILKDTSPTSTTTLSIDCTLQKYGRVYSTNPSYSLACYSSIIPI</sequence>
<evidence type="ECO:0000256" key="1">
    <source>
        <dbReference type="SAM" id="MobiDB-lite"/>
    </source>
</evidence>
<dbReference type="GeneID" id="14871892"/>
<proteinExistence type="predicted"/>
<gene>
    <name evidence="2" type="ORF">DFA_07021</name>
</gene>
<feature type="compositionally biased region" description="Low complexity" evidence="1">
    <location>
        <begin position="24"/>
        <end position="40"/>
    </location>
</feature>
<evidence type="ECO:0000313" key="3">
    <source>
        <dbReference type="Proteomes" id="UP000007797"/>
    </source>
</evidence>
<evidence type="ECO:0000313" key="2">
    <source>
        <dbReference type="EMBL" id="EGG19914.1"/>
    </source>
</evidence>